<evidence type="ECO:0008006" key="4">
    <source>
        <dbReference type="Google" id="ProtNLM"/>
    </source>
</evidence>
<sequence length="158" mass="16989">MQPVGRLRDRAGFRSVFMRVLFLALLLALFANTPAAFAADRMPAYADLLADCTTVSEAACPGQQTALAPQWPKALAGNLQALRNFAFCFADGCYGAFKVNPVRACALRIVVAAIGERPIPDEDSANFERDCGPLGVEDQQTAKVAARDMVRAIRQGTP</sequence>
<evidence type="ECO:0000313" key="3">
    <source>
        <dbReference type="Proteomes" id="UP000233491"/>
    </source>
</evidence>
<name>A0A2N3LU06_9HYPH</name>
<organism evidence="2 3">
    <name type="scientific">Pleomorphomonas diazotrophica</name>
    <dbReference type="NCBI Taxonomy" id="1166257"/>
    <lineage>
        <taxon>Bacteria</taxon>
        <taxon>Pseudomonadati</taxon>
        <taxon>Pseudomonadota</taxon>
        <taxon>Alphaproteobacteria</taxon>
        <taxon>Hyphomicrobiales</taxon>
        <taxon>Pleomorphomonadaceae</taxon>
        <taxon>Pleomorphomonas</taxon>
    </lineage>
</organism>
<proteinExistence type="predicted"/>
<keyword evidence="1" id="KW-0732">Signal</keyword>
<dbReference type="Proteomes" id="UP000233491">
    <property type="component" value="Unassembled WGS sequence"/>
</dbReference>
<keyword evidence="3" id="KW-1185">Reference proteome</keyword>
<accession>A0A2N3LU06</accession>
<feature type="chain" id="PRO_5014852627" description="Secreted protein" evidence="1">
    <location>
        <begin position="39"/>
        <end position="158"/>
    </location>
</feature>
<feature type="signal peptide" evidence="1">
    <location>
        <begin position="1"/>
        <end position="38"/>
    </location>
</feature>
<comment type="caution">
    <text evidence="2">The sequence shown here is derived from an EMBL/GenBank/DDBJ whole genome shotgun (WGS) entry which is preliminary data.</text>
</comment>
<dbReference type="AlphaFoldDB" id="A0A2N3LU06"/>
<reference evidence="2 3" key="1">
    <citation type="submission" date="2017-12" db="EMBL/GenBank/DDBJ databases">
        <title>Anaerobic carbon monoxide metabolism by Pleomorphomonas carboxyditropha sp. nov., a new mesophilic hydrogenogenic carboxidotroph.</title>
        <authorList>
            <person name="Esquivel-Elizondo S."/>
            <person name="Krajmalnik-Brown R."/>
        </authorList>
    </citation>
    <scope>NUCLEOTIDE SEQUENCE [LARGE SCALE GENOMIC DNA]</scope>
    <source>
        <strain evidence="2 3">R5-392</strain>
    </source>
</reference>
<gene>
    <name evidence="2" type="ORF">CXZ10_16610</name>
</gene>
<dbReference type="EMBL" id="PJNW01000014">
    <property type="protein sequence ID" value="PKR88077.1"/>
    <property type="molecule type" value="Genomic_DNA"/>
</dbReference>
<protein>
    <recommendedName>
        <fullName evidence="4">Secreted protein</fullName>
    </recommendedName>
</protein>
<evidence type="ECO:0000256" key="1">
    <source>
        <dbReference type="SAM" id="SignalP"/>
    </source>
</evidence>
<evidence type="ECO:0000313" key="2">
    <source>
        <dbReference type="EMBL" id="PKR88077.1"/>
    </source>
</evidence>